<proteinExistence type="predicted"/>
<dbReference type="AlphaFoldDB" id="A0A1C7NRN0"/>
<evidence type="ECO:0008006" key="5">
    <source>
        <dbReference type="Google" id="ProtNLM"/>
    </source>
</evidence>
<accession>A0A1C7NRN0</accession>
<gene>
    <name evidence="3" type="ORF">A0J61_00242</name>
</gene>
<name>A0A1C7NRN0_9FUNG</name>
<feature type="signal peptide" evidence="2">
    <location>
        <begin position="1"/>
        <end position="27"/>
    </location>
</feature>
<feature type="region of interest" description="Disordered" evidence="1">
    <location>
        <begin position="30"/>
        <end position="67"/>
    </location>
</feature>
<dbReference type="Proteomes" id="UP000093000">
    <property type="component" value="Unassembled WGS sequence"/>
</dbReference>
<evidence type="ECO:0000256" key="1">
    <source>
        <dbReference type="SAM" id="MobiDB-lite"/>
    </source>
</evidence>
<organism evidence="3 4">
    <name type="scientific">Choanephora cucurbitarum</name>
    <dbReference type="NCBI Taxonomy" id="101091"/>
    <lineage>
        <taxon>Eukaryota</taxon>
        <taxon>Fungi</taxon>
        <taxon>Fungi incertae sedis</taxon>
        <taxon>Mucoromycota</taxon>
        <taxon>Mucoromycotina</taxon>
        <taxon>Mucoromycetes</taxon>
        <taxon>Mucorales</taxon>
        <taxon>Mucorineae</taxon>
        <taxon>Choanephoraceae</taxon>
        <taxon>Choanephoroideae</taxon>
        <taxon>Choanephora</taxon>
    </lineage>
</organism>
<feature type="compositionally biased region" description="Low complexity" evidence="1">
    <location>
        <begin position="58"/>
        <end position="67"/>
    </location>
</feature>
<keyword evidence="4" id="KW-1185">Reference proteome</keyword>
<reference evidence="3 4" key="1">
    <citation type="submission" date="2016-03" db="EMBL/GenBank/DDBJ databases">
        <title>Choanephora cucurbitarum.</title>
        <authorList>
            <person name="Min B."/>
            <person name="Park H."/>
            <person name="Park J.-H."/>
            <person name="Shin H.-D."/>
            <person name="Choi I.-G."/>
        </authorList>
    </citation>
    <scope>NUCLEOTIDE SEQUENCE [LARGE SCALE GENOMIC DNA]</scope>
    <source>
        <strain evidence="3 4">KUS-F28377</strain>
    </source>
</reference>
<evidence type="ECO:0000313" key="4">
    <source>
        <dbReference type="Proteomes" id="UP000093000"/>
    </source>
</evidence>
<feature type="chain" id="PRO_5008889850" description="Secreted protein" evidence="2">
    <location>
        <begin position="28"/>
        <end position="67"/>
    </location>
</feature>
<evidence type="ECO:0000256" key="2">
    <source>
        <dbReference type="SAM" id="SignalP"/>
    </source>
</evidence>
<evidence type="ECO:0000313" key="3">
    <source>
        <dbReference type="EMBL" id="OBZ91678.1"/>
    </source>
</evidence>
<comment type="caution">
    <text evidence="3">The sequence shown here is derived from an EMBL/GenBank/DDBJ whole genome shotgun (WGS) entry which is preliminary data.</text>
</comment>
<dbReference type="EMBL" id="LUGH01000005">
    <property type="protein sequence ID" value="OBZ91678.1"/>
    <property type="molecule type" value="Genomic_DNA"/>
</dbReference>
<dbReference type="InParanoid" id="A0A1C7NRN0"/>
<keyword evidence="2" id="KW-0732">Signal</keyword>
<protein>
    <recommendedName>
        <fullName evidence="5">Secreted protein</fullName>
    </recommendedName>
</protein>
<sequence>MFTNKNSESRVAFLIVLICLGLIFTDSNRHPSQFGQESHKRSAFDQKPTCPSKIDLKQQQQQQRSKE</sequence>